<comment type="subcellular location">
    <subcellularLocation>
        <location evidence="1">Cell outer membrane</location>
    </subcellularLocation>
</comment>
<reference evidence="9 10" key="1">
    <citation type="submission" date="2016-10" db="EMBL/GenBank/DDBJ databases">
        <authorList>
            <person name="de Groot N.N."/>
        </authorList>
    </citation>
    <scope>NUCLEOTIDE SEQUENCE [LARGE SCALE GENOMIC DNA]</scope>
    <source>
        <strain>GEY</strain>
        <strain evidence="10">DSM 9560</strain>
    </source>
</reference>
<feature type="signal peptide" evidence="6">
    <location>
        <begin position="1"/>
        <end position="23"/>
    </location>
</feature>
<dbReference type="STRING" id="1003.SAMN04488541_1002120"/>
<evidence type="ECO:0000259" key="7">
    <source>
        <dbReference type="Pfam" id="PF07980"/>
    </source>
</evidence>
<dbReference type="SUPFAM" id="SSF48452">
    <property type="entry name" value="TPR-like"/>
    <property type="match status" value="1"/>
</dbReference>
<dbReference type="InterPro" id="IPR011990">
    <property type="entry name" value="TPR-like_helical_dom_sf"/>
</dbReference>
<keyword evidence="4" id="KW-0472">Membrane</keyword>
<evidence type="ECO:0000256" key="1">
    <source>
        <dbReference type="ARBA" id="ARBA00004442"/>
    </source>
</evidence>
<sequence>MKNIKVKLIFTFALLLGVTYACKDSFLDQPPIGTFSANVLQNKAGAEGMLIGAYSMLDGIGGPGGWQSAGSNWVYGSICGNDAYKGTDAGDQVDINSIERFEPLPNNGYFITVWRHLYDAIGRANDAIRFANEAKDMSQADKTRLIAEARFLRGHYHFELRKIFNRAPFIDETVTDYLLPNDKEIFPNIEADFKFAFDNLPETLADAGRANKWAAGAFLGKTYMFQKKYTEAKQIFDQVIANGRTTRGAKYALNASFHDNFRAATKNSAESVFAVQYSVNDGANGNNGDAGGVLNYPYNNGPGGCCGFFQPTQNLVNAYQVDANGLPLLETFNNADVKNDQGIASNQPFEPHTGPLDPRLDWTVGRRGIPYLDWGPHGGQNWIRDQAYGGPYSPKKNVYYKAEEGRLSDATGWTRGYSANNYTIMRYADVLLMAAEAEAEVGSLARALDYVNQVRRRAANPAGFVKNPDGSNAANYRIGEYSSFPSKEFAIRAIRFERRLELAMEGHRFFDLVRWGIAAENINEYFRVEQTKRQYLRGARFTAGKNEYFPIPEQAIVRSLKDGQPTLKQNPGY</sequence>
<evidence type="ECO:0000313" key="9">
    <source>
        <dbReference type="EMBL" id="SFE50657.1"/>
    </source>
</evidence>
<dbReference type="Pfam" id="PF07980">
    <property type="entry name" value="SusD_RagB"/>
    <property type="match status" value="1"/>
</dbReference>
<dbReference type="AlphaFoldDB" id="A0A1I2B3U3"/>
<evidence type="ECO:0000259" key="8">
    <source>
        <dbReference type="Pfam" id="PF14322"/>
    </source>
</evidence>
<evidence type="ECO:0000256" key="3">
    <source>
        <dbReference type="ARBA" id="ARBA00022729"/>
    </source>
</evidence>
<dbReference type="Pfam" id="PF14322">
    <property type="entry name" value="SusD-like_3"/>
    <property type="match status" value="1"/>
</dbReference>
<dbReference type="OrthoDB" id="9792139at2"/>
<feature type="domain" description="RagB/SusD" evidence="7">
    <location>
        <begin position="270"/>
        <end position="573"/>
    </location>
</feature>
<comment type="similarity">
    <text evidence="2">Belongs to the SusD family.</text>
</comment>
<feature type="domain" description="SusD-like N-terminal" evidence="8">
    <location>
        <begin position="91"/>
        <end position="223"/>
    </location>
</feature>
<organism evidence="9 10">
    <name type="scientific">Thermoflexibacter ruber</name>
    <dbReference type="NCBI Taxonomy" id="1003"/>
    <lineage>
        <taxon>Bacteria</taxon>
        <taxon>Pseudomonadati</taxon>
        <taxon>Bacteroidota</taxon>
        <taxon>Cytophagia</taxon>
        <taxon>Cytophagales</taxon>
        <taxon>Thermoflexibacteraceae</taxon>
        <taxon>Thermoflexibacter</taxon>
    </lineage>
</organism>
<name>A0A1I2B3U3_9BACT</name>
<dbReference type="RefSeq" id="WP_091538916.1">
    <property type="nucleotide sequence ID" value="NZ_FONY01000002.1"/>
</dbReference>
<dbReference type="InterPro" id="IPR012944">
    <property type="entry name" value="SusD_RagB_dom"/>
</dbReference>
<evidence type="ECO:0000313" key="10">
    <source>
        <dbReference type="Proteomes" id="UP000199513"/>
    </source>
</evidence>
<keyword evidence="10" id="KW-1185">Reference proteome</keyword>
<evidence type="ECO:0000256" key="2">
    <source>
        <dbReference type="ARBA" id="ARBA00006275"/>
    </source>
</evidence>
<dbReference type="GO" id="GO:0009279">
    <property type="term" value="C:cell outer membrane"/>
    <property type="evidence" value="ECO:0007669"/>
    <property type="project" value="UniProtKB-SubCell"/>
</dbReference>
<dbReference type="PROSITE" id="PS51257">
    <property type="entry name" value="PROKAR_LIPOPROTEIN"/>
    <property type="match status" value="1"/>
</dbReference>
<dbReference type="EMBL" id="FONY01000002">
    <property type="protein sequence ID" value="SFE50657.1"/>
    <property type="molecule type" value="Genomic_DNA"/>
</dbReference>
<feature type="chain" id="PRO_5011589210" evidence="6">
    <location>
        <begin position="24"/>
        <end position="573"/>
    </location>
</feature>
<evidence type="ECO:0000256" key="5">
    <source>
        <dbReference type="ARBA" id="ARBA00023237"/>
    </source>
</evidence>
<proteinExistence type="inferred from homology"/>
<evidence type="ECO:0000256" key="4">
    <source>
        <dbReference type="ARBA" id="ARBA00023136"/>
    </source>
</evidence>
<dbReference type="InterPro" id="IPR033985">
    <property type="entry name" value="SusD-like_N"/>
</dbReference>
<evidence type="ECO:0000256" key="6">
    <source>
        <dbReference type="SAM" id="SignalP"/>
    </source>
</evidence>
<keyword evidence="3 6" id="KW-0732">Signal</keyword>
<protein>
    <submittedName>
        <fullName evidence="9">Starch-binding associating with outer membrane</fullName>
    </submittedName>
</protein>
<accession>A0A1I2B3U3</accession>
<gene>
    <name evidence="9" type="ORF">SAMN04488541_1002120</name>
</gene>
<keyword evidence="5" id="KW-0998">Cell outer membrane</keyword>
<dbReference type="Gene3D" id="1.25.40.390">
    <property type="match status" value="1"/>
</dbReference>
<dbReference type="Proteomes" id="UP000199513">
    <property type="component" value="Unassembled WGS sequence"/>
</dbReference>